<evidence type="ECO:0000259" key="3">
    <source>
        <dbReference type="SMART" id="SM00244"/>
    </source>
</evidence>
<dbReference type="EMBL" id="ML002224">
    <property type="protein sequence ID" value="RKP40126.1"/>
    <property type="molecule type" value="Genomic_DNA"/>
</dbReference>
<evidence type="ECO:0000313" key="4">
    <source>
        <dbReference type="EMBL" id="RKP40126.1"/>
    </source>
</evidence>
<evidence type="ECO:0000256" key="1">
    <source>
        <dbReference type="ARBA" id="ARBA00008164"/>
    </source>
</evidence>
<proteinExistence type="inferred from homology"/>
<feature type="region of interest" description="Disordered" evidence="2">
    <location>
        <begin position="278"/>
        <end position="345"/>
    </location>
</feature>
<sequence>MTYDPPKFKFETAVITDSTYEGIINLMGKCFGTSGLIPCCMCCPNPYVAIEQGEYAVFGHPQDGVDDYLCITCTIGLISRFGKFYKVVDPGLVRVNPLSETVTTIDVRIQIQPIVRIPIVTQDNVNIIMDAVLYWCISDPYLATFGVVDVKTALIERAQTTLRAVLGAHELQDIIENRVIIANSIRDTIDIPAKAWGANVESVLFKDLTFSPELQESLSSAATQKRIGESKVIAARAEVDAARLMRQAAELLNTPSAMQIKYLEAMQQMAKGPNNKLLFVPMQTTNPPYSSQSQGEEGDGQGSSGGGYPLKPGPATPAGNTDCGESLSRNGPSSQAQQINGQEENLHPAVHQAALYNQISNM</sequence>
<feature type="compositionally biased region" description="Polar residues" evidence="2">
    <location>
        <begin position="327"/>
        <end position="343"/>
    </location>
</feature>
<dbReference type="SUPFAM" id="SSF117892">
    <property type="entry name" value="Band 7/SPFH domain"/>
    <property type="match status" value="1"/>
</dbReference>
<dbReference type="PANTHER" id="PTHR10264">
    <property type="entry name" value="BAND 7 PROTEIN-RELATED"/>
    <property type="match status" value="1"/>
</dbReference>
<evidence type="ECO:0000313" key="5">
    <source>
        <dbReference type="Proteomes" id="UP000268162"/>
    </source>
</evidence>
<protein>
    <recommendedName>
        <fullName evidence="3">Band 7 domain-containing protein</fullName>
    </recommendedName>
</protein>
<dbReference type="InterPro" id="IPR043202">
    <property type="entry name" value="Band-7_stomatin-like"/>
</dbReference>
<name>A0A4Q0A1X3_9FUNG</name>
<dbReference type="Gene3D" id="3.30.479.30">
    <property type="entry name" value="Band 7 domain"/>
    <property type="match status" value="1"/>
</dbReference>
<dbReference type="Proteomes" id="UP000268162">
    <property type="component" value="Unassembled WGS sequence"/>
</dbReference>
<evidence type="ECO:0000256" key="2">
    <source>
        <dbReference type="SAM" id="MobiDB-lite"/>
    </source>
</evidence>
<dbReference type="PRINTS" id="PR00721">
    <property type="entry name" value="STOMATIN"/>
</dbReference>
<dbReference type="GO" id="GO:0098552">
    <property type="term" value="C:side of membrane"/>
    <property type="evidence" value="ECO:0007669"/>
    <property type="project" value="UniProtKB-ARBA"/>
</dbReference>
<dbReference type="GO" id="GO:0005886">
    <property type="term" value="C:plasma membrane"/>
    <property type="evidence" value="ECO:0007669"/>
    <property type="project" value="InterPro"/>
</dbReference>
<dbReference type="InterPro" id="IPR036013">
    <property type="entry name" value="Band_7/SPFH_dom_sf"/>
</dbReference>
<dbReference type="SMART" id="SM00244">
    <property type="entry name" value="PHB"/>
    <property type="match status" value="1"/>
</dbReference>
<dbReference type="FunFam" id="3.30.479.30:FF:000004">
    <property type="entry name" value="Putative membrane protease family, stomatin"/>
    <property type="match status" value="1"/>
</dbReference>
<dbReference type="Pfam" id="PF01145">
    <property type="entry name" value="Band_7"/>
    <property type="match status" value="1"/>
</dbReference>
<dbReference type="InterPro" id="IPR001107">
    <property type="entry name" value="Band_7"/>
</dbReference>
<dbReference type="AlphaFoldDB" id="A0A4Q0A1X3"/>
<keyword evidence="5" id="KW-1185">Reference proteome</keyword>
<reference evidence="5" key="1">
    <citation type="journal article" date="2018" name="Nat. Microbiol.">
        <title>Leveraging single-cell genomics to expand the fungal tree of life.</title>
        <authorList>
            <person name="Ahrendt S.R."/>
            <person name="Quandt C.A."/>
            <person name="Ciobanu D."/>
            <person name="Clum A."/>
            <person name="Salamov A."/>
            <person name="Andreopoulos B."/>
            <person name="Cheng J.F."/>
            <person name="Woyke T."/>
            <person name="Pelin A."/>
            <person name="Henrissat B."/>
            <person name="Reynolds N.K."/>
            <person name="Benny G.L."/>
            <person name="Smith M.E."/>
            <person name="James T.Y."/>
            <person name="Grigoriev I.V."/>
        </authorList>
    </citation>
    <scope>NUCLEOTIDE SEQUENCE [LARGE SCALE GENOMIC DNA]</scope>
    <source>
        <strain evidence="5">RSA 468</strain>
    </source>
</reference>
<organism evidence="4 5">
    <name type="scientific">Dimargaris cristalligena</name>
    <dbReference type="NCBI Taxonomy" id="215637"/>
    <lineage>
        <taxon>Eukaryota</taxon>
        <taxon>Fungi</taxon>
        <taxon>Fungi incertae sedis</taxon>
        <taxon>Zoopagomycota</taxon>
        <taxon>Kickxellomycotina</taxon>
        <taxon>Dimargaritomycetes</taxon>
        <taxon>Dimargaritales</taxon>
        <taxon>Dimargaritaceae</taxon>
        <taxon>Dimargaris</taxon>
    </lineage>
</organism>
<dbReference type="STRING" id="215637.A0A4Q0A1X3"/>
<gene>
    <name evidence="4" type="ORF">BJ085DRAFT_29840</name>
</gene>
<comment type="similarity">
    <text evidence="1">Belongs to the band 7/mec-2 family.</text>
</comment>
<dbReference type="InterPro" id="IPR001972">
    <property type="entry name" value="Stomatin_HflK_fam"/>
</dbReference>
<dbReference type="PANTHER" id="PTHR10264:SF19">
    <property type="entry name" value="AT06885P-RELATED"/>
    <property type="match status" value="1"/>
</dbReference>
<accession>A0A4Q0A1X3</accession>
<dbReference type="Gene3D" id="6.10.250.2090">
    <property type="match status" value="1"/>
</dbReference>
<feature type="domain" description="Band 7" evidence="3">
    <location>
        <begin position="69"/>
        <end position="222"/>
    </location>
</feature>